<dbReference type="Gene3D" id="3.40.50.10660">
    <property type="entry name" value="PrpR receptor domain-like"/>
    <property type="match status" value="1"/>
</dbReference>
<evidence type="ECO:0000256" key="1">
    <source>
        <dbReference type="ARBA" id="ARBA00022741"/>
    </source>
</evidence>
<dbReference type="Pfam" id="PF06506">
    <property type="entry name" value="PrpR_N"/>
    <property type="match status" value="1"/>
</dbReference>
<dbReference type="InterPro" id="IPR009057">
    <property type="entry name" value="Homeodomain-like_sf"/>
</dbReference>
<keyword evidence="4" id="KW-0804">Transcription</keyword>
<dbReference type="InterPro" id="IPR010524">
    <property type="entry name" value="Sig_transdc_resp-reg_PrpR_N"/>
</dbReference>
<dbReference type="EMBL" id="BJYM01000013">
    <property type="protein sequence ID" value="GEN88343.1"/>
    <property type="molecule type" value="Genomic_DNA"/>
</dbReference>
<dbReference type="InterPro" id="IPR058031">
    <property type="entry name" value="AAA_lid_NorR"/>
</dbReference>
<dbReference type="Gene3D" id="1.10.10.60">
    <property type="entry name" value="Homeodomain-like"/>
    <property type="match status" value="1"/>
</dbReference>
<evidence type="ECO:0000256" key="2">
    <source>
        <dbReference type="ARBA" id="ARBA00022840"/>
    </source>
</evidence>
<dbReference type="SUPFAM" id="SSF46689">
    <property type="entry name" value="Homeodomain-like"/>
    <property type="match status" value="1"/>
</dbReference>
<dbReference type="OrthoDB" id="9771372at2"/>
<keyword evidence="7" id="KW-1185">Reference proteome</keyword>
<keyword evidence="2" id="KW-0067">ATP-binding</keyword>
<dbReference type="GO" id="GO:0043565">
    <property type="term" value="F:sequence-specific DNA binding"/>
    <property type="evidence" value="ECO:0007669"/>
    <property type="project" value="InterPro"/>
</dbReference>
<dbReference type="GO" id="GO:0006355">
    <property type="term" value="P:regulation of DNA-templated transcription"/>
    <property type="evidence" value="ECO:0007669"/>
    <property type="project" value="InterPro"/>
</dbReference>
<evidence type="ECO:0000259" key="5">
    <source>
        <dbReference type="PROSITE" id="PS50045"/>
    </source>
</evidence>
<dbReference type="SUPFAM" id="SSF159800">
    <property type="entry name" value="PrpR receptor domain-like"/>
    <property type="match status" value="1"/>
</dbReference>
<dbReference type="Gene3D" id="1.10.8.60">
    <property type="match status" value="1"/>
</dbReference>
<dbReference type="Pfam" id="PF00158">
    <property type="entry name" value="Sigma54_activat"/>
    <property type="match status" value="1"/>
</dbReference>
<keyword evidence="3" id="KW-0805">Transcription regulation</keyword>
<dbReference type="InterPro" id="IPR002197">
    <property type="entry name" value="HTH_Fis"/>
</dbReference>
<evidence type="ECO:0000256" key="3">
    <source>
        <dbReference type="ARBA" id="ARBA00023015"/>
    </source>
</evidence>
<dbReference type="GO" id="GO:0000156">
    <property type="term" value="F:phosphorelay response regulator activity"/>
    <property type="evidence" value="ECO:0007669"/>
    <property type="project" value="InterPro"/>
</dbReference>
<evidence type="ECO:0000256" key="4">
    <source>
        <dbReference type="ARBA" id="ARBA00023163"/>
    </source>
</evidence>
<dbReference type="Pfam" id="PF25601">
    <property type="entry name" value="AAA_lid_14"/>
    <property type="match status" value="1"/>
</dbReference>
<name>A0A511ZLK7_9BACI</name>
<dbReference type="PANTHER" id="PTHR32071">
    <property type="entry name" value="TRANSCRIPTIONAL REGULATORY PROTEIN"/>
    <property type="match status" value="1"/>
</dbReference>
<dbReference type="AlphaFoldDB" id="A0A511ZLK7"/>
<sequence length="557" mass="64267">MLHFHIIAPYQAMIPIIEECQQMFSNIKITYSVGDLQEGVKVAAQKEKEDVDIFISRGGTARILKEHMTLPVVDIHLSGYDLTRSLTLASQIHEKTAVVGFSNITTGASSIIELLNLPLKVFTVTRSEEVAPLLLRLKEEGYYHILGDVITVKTSEAIGLRGMLLQSGKESIIRAIEEAAFLAEQLQKQTHFKNLFEDILVKEHRNIIVFNQYNEMVYKHFEDFTDNPLSQQDWYVLHSSIQSENYQLTKYYPFGEEQIRITGYQGKEQFKLYFLEKYSLNRLQEQGIRLKSELQKEPVASQSEQIKKHMKTMIALYKKNKPILITGEKGTGKKFLATQVHIDIAPNDLVMEIDAALCNMKKANDLFFLKPECLILYNVIPNQETLGWIRDIKNLCEQNDVQLFITSEHSWSHETVEQEKLHQIHLPKLVERIDDLQELVIYFLADYHQKYGTTAMKISEEALTYLKGLSYQNHVDSLRDLIKQATLNEKDYILHKKTLEAISEQNQLPQIFPINGTLKEMEAAIIAQVLREEDNNQTKAAKRLGINRATLWRKLKE</sequence>
<proteinExistence type="predicted"/>
<feature type="domain" description="Sigma-54 factor interaction" evidence="5">
    <location>
        <begin position="424"/>
        <end position="487"/>
    </location>
</feature>
<keyword evidence="1" id="KW-0547">Nucleotide-binding</keyword>
<evidence type="ECO:0000313" key="7">
    <source>
        <dbReference type="Proteomes" id="UP000321558"/>
    </source>
</evidence>
<comment type="caution">
    <text evidence="6">The sequence shown here is derived from an EMBL/GenBank/DDBJ whole genome shotgun (WGS) entry which is preliminary data.</text>
</comment>
<dbReference type="Proteomes" id="UP000321558">
    <property type="component" value="Unassembled WGS sequence"/>
</dbReference>
<protein>
    <recommendedName>
        <fullName evidence="5">Sigma-54 factor interaction domain-containing protein</fullName>
    </recommendedName>
</protein>
<dbReference type="Pfam" id="PF02954">
    <property type="entry name" value="HTH_8"/>
    <property type="match status" value="1"/>
</dbReference>
<dbReference type="SUPFAM" id="SSF52540">
    <property type="entry name" value="P-loop containing nucleoside triphosphate hydrolases"/>
    <property type="match status" value="1"/>
</dbReference>
<dbReference type="Gene3D" id="3.40.50.2300">
    <property type="match status" value="1"/>
</dbReference>
<dbReference type="Gene3D" id="3.40.50.300">
    <property type="entry name" value="P-loop containing nucleotide triphosphate hydrolases"/>
    <property type="match status" value="1"/>
</dbReference>
<dbReference type="RefSeq" id="WP_147211302.1">
    <property type="nucleotide sequence ID" value="NZ_BJYM01000013.1"/>
</dbReference>
<evidence type="ECO:0000313" key="6">
    <source>
        <dbReference type="EMBL" id="GEN88343.1"/>
    </source>
</evidence>
<dbReference type="PROSITE" id="PS50045">
    <property type="entry name" value="SIGMA54_INTERACT_4"/>
    <property type="match status" value="1"/>
</dbReference>
<dbReference type="PRINTS" id="PR01590">
    <property type="entry name" value="HTHFIS"/>
</dbReference>
<organism evidence="6 7">
    <name type="scientific">Oceanobacillus sojae</name>
    <dbReference type="NCBI Taxonomy" id="582851"/>
    <lineage>
        <taxon>Bacteria</taxon>
        <taxon>Bacillati</taxon>
        <taxon>Bacillota</taxon>
        <taxon>Bacilli</taxon>
        <taxon>Bacillales</taxon>
        <taxon>Bacillaceae</taxon>
        <taxon>Oceanobacillus</taxon>
    </lineage>
</organism>
<dbReference type="GO" id="GO:0005524">
    <property type="term" value="F:ATP binding"/>
    <property type="evidence" value="ECO:0007669"/>
    <property type="project" value="UniProtKB-KW"/>
</dbReference>
<dbReference type="InterPro" id="IPR002078">
    <property type="entry name" value="Sigma_54_int"/>
</dbReference>
<gene>
    <name evidence="6" type="ORF">OSO01_30820</name>
</gene>
<reference evidence="6 7" key="1">
    <citation type="submission" date="2019-07" db="EMBL/GenBank/DDBJ databases">
        <title>Whole genome shotgun sequence of Oceanobacillus sojae NBRC 105379.</title>
        <authorList>
            <person name="Hosoyama A."/>
            <person name="Uohara A."/>
            <person name="Ohji S."/>
            <person name="Ichikawa N."/>
        </authorList>
    </citation>
    <scope>NUCLEOTIDE SEQUENCE [LARGE SCALE GENOMIC DNA]</scope>
    <source>
        <strain evidence="6 7">NBRC 105379</strain>
    </source>
</reference>
<dbReference type="InterPro" id="IPR027417">
    <property type="entry name" value="P-loop_NTPase"/>
</dbReference>
<accession>A0A511ZLK7</accession>